<proteinExistence type="inferred from homology"/>
<dbReference type="SUPFAM" id="SSF54909">
    <property type="entry name" value="Dimeric alpha+beta barrel"/>
    <property type="match status" value="1"/>
</dbReference>
<evidence type="ECO:0000313" key="4">
    <source>
        <dbReference type="Proteomes" id="UP000248975"/>
    </source>
</evidence>
<comment type="caution">
    <text evidence="3">The sequence shown here is derived from an EMBL/GenBank/DDBJ whole genome shotgun (WGS) entry which is preliminary data.</text>
</comment>
<gene>
    <name evidence="3" type="ORF">DI533_13775</name>
</gene>
<reference evidence="3 4" key="1">
    <citation type="submission" date="2017-08" db="EMBL/GenBank/DDBJ databases">
        <title>Infants hospitalized years apart are colonized by the same room-sourced microbial strains.</title>
        <authorList>
            <person name="Brooks B."/>
            <person name="Olm M.R."/>
            <person name="Firek B.A."/>
            <person name="Baker R."/>
            <person name="Thomas B.C."/>
            <person name="Morowitz M.J."/>
            <person name="Banfield J.F."/>
        </authorList>
    </citation>
    <scope>NUCLEOTIDE SEQUENCE [LARGE SCALE GENOMIC DNA]</scope>
    <source>
        <strain evidence="3">S2_003_000_R2_11</strain>
    </source>
</reference>
<name>A0A2W5S119_CERSP</name>
<dbReference type="InterPro" id="IPR005545">
    <property type="entry name" value="YCII"/>
</dbReference>
<comment type="similarity">
    <text evidence="1">Belongs to the YciI family.</text>
</comment>
<accession>A0A2W5S119</accession>
<evidence type="ECO:0000256" key="1">
    <source>
        <dbReference type="ARBA" id="ARBA00007689"/>
    </source>
</evidence>
<feature type="domain" description="YCII-related" evidence="2">
    <location>
        <begin position="44"/>
        <end position="119"/>
    </location>
</feature>
<dbReference type="EMBL" id="QFQS01000003">
    <property type="protein sequence ID" value="PZQ96661.1"/>
    <property type="molecule type" value="Genomic_DNA"/>
</dbReference>
<dbReference type="InterPro" id="IPR011008">
    <property type="entry name" value="Dimeric_a/b-barrel"/>
</dbReference>
<dbReference type="Pfam" id="PF03795">
    <property type="entry name" value="YCII"/>
    <property type="match status" value="1"/>
</dbReference>
<dbReference type="AlphaFoldDB" id="A0A2W5S119"/>
<dbReference type="Gene3D" id="3.30.70.1060">
    <property type="entry name" value="Dimeric alpha+beta barrel"/>
    <property type="match status" value="1"/>
</dbReference>
<evidence type="ECO:0000259" key="2">
    <source>
        <dbReference type="Pfam" id="PF03795"/>
    </source>
</evidence>
<protein>
    <recommendedName>
        <fullName evidence="2">YCII-related domain-containing protein</fullName>
    </recommendedName>
</protein>
<sequence>MPVPTATRKCRTTTCIFWAARTWGVCCPEGGAVPDFVYRILPGRPDFVATITEAERAVMGAHFAYLQDLHAKGCIRFVGRTEAGEYGIIVFSAVDIEAARATAIADPAVAVGVVTAEVHPFRIVDFG</sequence>
<evidence type="ECO:0000313" key="3">
    <source>
        <dbReference type="EMBL" id="PZQ96661.1"/>
    </source>
</evidence>
<dbReference type="Proteomes" id="UP000248975">
    <property type="component" value="Unassembled WGS sequence"/>
</dbReference>
<organism evidence="3 4">
    <name type="scientific">Cereibacter sphaeroides</name>
    <name type="common">Rhodobacter sphaeroides</name>
    <dbReference type="NCBI Taxonomy" id="1063"/>
    <lineage>
        <taxon>Bacteria</taxon>
        <taxon>Pseudomonadati</taxon>
        <taxon>Pseudomonadota</taxon>
        <taxon>Alphaproteobacteria</taxon>
        <taxon>Rhodobacterales</taxon>
        <taxon>Paracoccaceae</taxon>
        <taxon>Cereibacter</taxon>
    </lineage>
</organism>